<evidence type="ECO:0000313" key="2">
    <source>
        <dbReference type="EMBL" id="KAF3225646.1"/>
    </source>
</evidence>
<feature type="region of interest" description="Disordered" evidence="1">
    <location>
        <begin position="323"/>
        <end position="353"/>
    </location>
</feature>
<proteinExistence type="predicted"/>
<dbReference type="Proteomes" id="UP000472727">
    <property type="component" value="Unassembled WGS sequence"/>
</dbReference>
<accession>A0A7C8QX40</accession>
<gene>
    <name evidence="2" type="ORF">TWF106_002162</name>
</gene>
<comment type="caution">
    <text evidence="2">The sequence shown here is derived from an EMBL/GenBank/DDBJ whole genome shotgun (WGS) entry which is preliminary data.</text>
</comment>
<feature type="compositionally biased region" description="Basic and acidic residues" evidence="1">
    <location>
        <begin position="332"/>
        <end position="342"/>
    </location>
</feature>
<feature type="region of interest" description="Disordered" evidence="1">
    <location>
        <begin position="282"/>
        <end position="304"/>
    </location>
</feature>
<feature type="compositionally biased region" description="Low complexity" evidence="1">
    <location>
        <begin position="292"/>
        <end position="303"/>
    </location>
</feature>
<protein>
    <submittedName>
        <fullName evidence="2">Uncharacterized protein</fullName>
    </submittedName>
</protein>
<name>A0A7C8QX40_ORBOL</name>
<dbReference type="AlphaFoldDB" id="A0A7C8QX40"/>
<evidence type="ECO:0000256" key="1">
    <source>
        <dbReference type="SAM" id="MobiDB-lite"/>
    </source>
</evidence>
<sequence>MESGKRSGSVNMTLVGLALKAQRDGQPFSSAAMETLQKHFSDIPPDVLVERVEVLQKARDELVVNKYGGVITMRPVHAGSSKVHSLPKSIKETVDAKISSDMGNAVRWSPSRPSPQRRSKRTPIHIPDLDTLVIADSEGDEAIVIPNPRRTTTRPFIRSLKQKGPPLELIPDPQSRVAHKTENIKLLSPTRAATISPTPRRVPPVRLPANATPVTSASGMGPIEEPNPKNELDHKPTLQLSENITLNPSECSPIKKVLNNKASRLRTQSNLEKIFGFESPKHGRLNFKKQSPSKSPSPSRSRPNLAKDIEAAASFAAIDSFFQNSPRRLKNNKHEDENKKQSSGDTQKAPVVKTTKPPLKRYFTNDSGDLGTSPSSLMFQMDEDMHFQQFPLQYMESDVGGNVNIDGNIEINVQSEATAGSITPQILSDITEPYQNQSPIYSKPPTAKSSSTISTISTIRKISLQGVKNEELLDTETELIKSEDLSEPTILNVKVGSRGLIINILCAGDLVMGETSIH</sequence>
<dbReference type="EMBL" id="WIWS01000014">
    <property type="protein sequence ID" value="KAF3225646.1"/>
    <property type="molecule type" value="Genomic_DNA"/>
</dbReference>
<reference evidence="2 3" key="1">
    <citation type="submission" date="2019-06" db="EMBL/GenBank/DDBJ databases">
        <authorList>
            <person name="Palmer J.M."/>
        </authorList>
    </citation>
    <scope>NUCLEOTIDE SEQUENCE [LARGE SCALE GENOMIC DNA]</scope>
    <source>
        <strain evidence="2 3">TWF106</strain>
    </source>
</reference>
<feature type="region of interest" description="Disordered" evidence="1">
    <location>
        <begin position="194"/>
        <end position="222"/>
    </location>
</feature>
<evidence type="ECO:0000313" key="3">
    <source>
        <dbReference type="Proteomes" id="UP000472727"/>
    </source>
</evidence>
<organism evidence="2 3">
    <name type="scientific">Orbilia oligospora</name>
    <name type="common">Nematode-trapping fungus</name>
    <name type="synonym">Arthrobotrys oligospora</name>
    <dbReference type="NCBI Taxonomy" id="2813651"/>
    <lineage>
        <taxon>Eukaryota</taxon>
        <taxon>Fungi</taxon>
        <taxon>Dikarya</taxon>
        <taxon>Ascomycota</taxon>
        <taxon>Pezizomycotina</taxon>
        <taxon>Orbiliomycetes</taxon>
        <taxon>Orbiliales</taxon>
        <taxon>Orbiliaceae</taxon>
        <taxon>Orbilia</taxon>
    </lineage>
</organism>